<dbReference type="EMBL" id="CP139781">
    <property type="protein sequence ID" value="WRQ88770.1"/>
    <property type="molecule type" value="Genomic_DNA"/>
</dbReference>
<dbReference type="PIRSF" id="PIRSF018266">
    <property type="entry name" value="FecR"/>
    <property type="match status" value="1"/>
</dbReference>
<proteinExistence type="predicted"/>
<reference evidence="4 5" key="1">
    <citation type="submission" date="2021-08" db="EMBL/GenBank/DDBJ databases">
        <authorList>
            <person name="Zhang D."/>
            <person name="Zhang A."/>
            <person name="Wang L."/>
        </authorList>
    </citation>
    <scope>NUCLEOTIDE SEQUENCE [LARGE SCALE GENOMIC DNA]</scope>
    <source>
        <strain evidence="4 5">WL0086</strain>
    </source>
</reference>
<evidence type="ECO:0000259" key="3">
    <source>
        <dbReference type="Pfam" id="PF16220"/>
    </source>
</evidence>
<feature type="domain" description="FecR N-terminal" evidence="3">
    <location>
        <begin position="15"/>
        <end position="55"/>
    </location>
</feature>
<keyword evidence="5" id="KW-1185">Reference proteome</keyword>
<feature type="domain" description="FecR protein" evidence="2">
    <location>
        <begin position="124"/>
        <end position="215"/>
    </location>
</feature>
<dbReference type="Pfam" id="PF16220">
    <property type="entry name" value="DUF4880"/>
    <property type="match status" value="1"/>
</dbReference>
<dbReference type="PANTHER" id="PTHR30273:SF2">
    <property type="entry name" value="PROTEIN FECR"/>
    <property type="match status" value="1"/>
</dbReference>
<evidence type="ECO:0000313" key="4">
    <source>
        <dbReference type="EMBL" id="WRQ88770.1"/>
    </source>
</evidence>
<evidence type="ECO:0000259" key="2">
    <source>
        <dbReference type="Pfam" id="PF04773"/>
    </source>
</evidence>
<evidence type="ECO:0000313" key="5">
    <source>
        <dbReference type="Proteomes" id="UP000738431"/>
    </source>
</evidence>
<evidence type="ECO:0000256" key="1">
    <source>
        <dbReference type="SAM" id="Phobius"/>
    </source>
</evidence>
<organism evidence="4 5">
    <name type="scientific">Actomonas aquatica</name>
    <dbReference type="NCBI Taxonomy" id="2866162"/>
    <lineage>
        <taxon>Bacteria</taxon>
        <taxon>Pseudomonadati</taxon>
        <taxon>Verrucomicrobiota</taxon>
        <taxon>Opitutia</taxon>
        <taxon>Opitutales</taxon>
        <taxon>Opitutaceae</taxon>
        <taxon>Actomonas</taxon>
    </lineage>
</organism>
<dbReference type="Gene3D" id="2.60.120.1440">
    <property type="match status" value="1"/>
</dbReference>
<accession>A0ABZ1CER3</accession>
<dbReference type="InterPro" id="IPR032623">
    <property type="entry name" value="FecR_N"/>
</dbReference>
<dbReference type="PANTHER" id="PTHR30273">
    <property type="entry name" value="PERIPLASMIC SIGNAL SENSOR AND SIGMA FACTOR ACTIVATOR FECR-RELATED"/>
    <property type="match status" value="1"/>
</dbReference>
<dbReference type="InterPro" id="IPR006860">
    <property type="entry name" value="FecR"/>
</dbReference>
<dbReference type="Proteomes" id="UP000738431">
    <property type="component" value="Chromosome"/>
</dbReference>
<keyword evidence="1" id="KW-0472">Membrane</keyword>
<dbReference type="InterPro" id="IPR012373">
    <property type="entry name" value="Ferrdict_sens_TM"/>
</dbReference>
<gene>
    <name evidence="4" type="ORF">K1X11_005095</name>
</gene>
<dbReference type="RefSeq" id="WP_221031868.1">
    <property type="nucleotide sequence ID" value="NZ_CP139781.1"/>
</dbReference>
<keyword evidence="1" id="KW-1133">Transmembrane helix</keyword>
<feature type="transmembrane region" description="Helical" evidence="1">
    <location>
        <begin position="91"/>
        <end position="111"/>
    </location>
</feature>
<dbReference type="Pfam" id="PF04773">
    <property type="entry name" value="FecR"/>
    <property type="match status" value="1"/>
</dbReference>
<name>A0ABZ1CER3_9BACT</name>
<keyword evidence="1" id="KW-0812">Transmembrane</keyword>
<protein>
    <submittedName>
        <fullName evidence="4">FecR domain-containing protein</fullName>
    </submittedName>
</protein>
<sequence length="338" mass="36059">MNPSPSRPESSLEETASLWAARLEGATLTADQRNELDSWLDADPSHREALSNFCQLSTDLERHLPQLLSSGSVTMPVASPAAATRPARHGLVWGWLTATAVAALALTTLWWQSRPAPASPTHFATAVAQSQSVILADGTHVDLNAGTRLVVEHTAKERRVRLAGGQAFFQVTKDPSRPFIVDTPAGSVRVTGTAFDVRTPSSGQIEVTVQEGSVQVRLGPESAPADVGPISLTAEDQLTSHGPAAPLVRRIGSDGVADALAWRDGMIVFDRTPMEEALARFAQFHGRGISAAPQVSATEVSGRYPLANLDFFLNSLESVFPVTVIHDQSGTIRVLPRA</sequence>
<reference evidence="4 5" key="2">
    <citation type="submission" date="2023-12" db="EMBL/GenBank/DDBJ databases">
        <title>Description of an unclassified Opitutus bacterium of Verrucomicrobiota.</title>
        <authorList>
            <person name="Zhang D.-F."/>
        </authorList>
    </citation>
    <scope>NUCLEOTIDE SEQUENCE [LARGE SCALE GENOMIC DNA]</scope>
    <source>
        <strain evidence="4 5">WL0086</strain>
    </source>
</reference>